<feature type="region of interest" description="Disordered" evidence="15">
    <location>
        <begin position="177"/>
        <end position="233"/>
    </location>
</feature>
<dbReference type="InterPro" id="IPR000550">
    <property type="entry name" value="Hppk"/>
</dbReference>
<evidence type="ECO:0000256" key="1">
    <source>
        <dbReference type="ARBA" id="ARBA00000012"/>
    </source>
</evidence>
<keyword evidence="12" id="KW-0460">Magnesium</keyword>
<evidence type="ECO:0000256" key="4">
    <source>
        <dbReference type="ARBA" id="ARBA00004763"/>
    </source>
</evidence>
<dbReference type="InterPro" id="IPR000489">
    <property type="entry name" value="Pterin-binding_dom"/>
</dbReference>
<evidence type="ECO:0000256" key="3">
    <source>
        <dbReference type="ARBA" id="ARBA00001946"/>
    </source>
</evidence>
<keyword evidence="11" id="KW-0067">ATP-binding</keyword>
<organism evidence="17 18">
    <name type="scientific">Volvox africanus</name>
    <dbReference type="NCBI Taxonomy" id="51714"/>
    <lineage>
        <taxon>Eukaryota</taxon>
        <taxon>Viridiplantae</taxon>
        <taxon>Chlorophyta</taxon>
        <taxon>core chlorophytes</taxon>
        <taxon>Chlorophyceae</taxon>
        <taxon>CS clade</taxon>
        <taxon>Chlamydomonadales</taxon>
        <taxon>Volvocaceae</taxon>
        <taxon>Volvox</taxon>
    </lineage>
</organism>
<accession>A0ABQ5SFP2</accession>
<keyword evidence="8" id="KW-0479">Metal-binding</keyword>
<evidence type="ECO:0000256" key="8">
    <source>
        <dbReference type="ARBA" id="ARBA00022723"/>
    </source>
</evidence>
<evidence type="ECO:0000256" key="13">
    <source>
        <dbReference type="ARBA" id="ARBA00022909"/>
    </source>
</evidence>
<dbReference type="InterPro" id="IPR045031">
    <property type="entry name" value="DHP_synth-like"/>
</dbReference>
<comment type="catalytic activity">
    <reaction evidence="1">
        <text>(7,8-dihydropterin-6-yl)methyl diphosphate + 4-aminobenzoate = 7,8-dihydropteroate + diphosphate</text>
        <dbReference type="Rhea" id="RHEA:19949"/>
        <dbReference type="ChEBI" id="CHEBI:17836"/>
        <dbReference type="ChEBI" id="CHEBI:17839"/>
        <dbReference type="ChEBI" id="CHEBI:33019"/>
        <dbReference type="ChEBI" id="CHEBI:72950"/>
        <dbReference type="EC" id="2.5.1.15"/>
    </reaction>
</comment>
<evidence type="ECO:0000259" key="16">
    <source>
        <dbReference type="PROSITE" id="PS50972"/>
    </source>
</evidence>
<dbReference type="PROSITE" id="PS00793">
    <property type="entry name" value="DHPS_2"/>
    <property type="match status" value="1"/>
</dbReference>
<dbReference type="InterPro" id="IPR006390">
    <property type="entry name" value="DHP_synth_dom"/>
</dbReference>
<dbReference type="CDD" id="cd00483">
    <property type="entry name" value="HPPK"/>
    <property type="match status" value="1"/>
</dbReference>
<comment type="cofactor">
    <cofactor evidence="3">
        <name>Mg(2+)</name>
        <dbReference type="ChEBI" id="CHEBI:18420"/>
    </cofactor>
</comment>
<dbReference type="Proteomes" id="UP001165090">
    <property type="component" value="Unassembled WGS sequence"/>
</dbReference>
<dbReference type="PROSITE" id="PS50972">
    <property type="entry name" value="PTERIN_BINDING"/>
    <property type="match status" value="1"/>
</dbReference>
<comment type="catalytic activity">
    <reaction evidence="2">
        <text>6-hydroxymethyl-7,8-dihydropterin + ATP = (7,8-dihydropterin-6-yl)methyl diphosphate + AMP + H(+)</text>
        <dbReference type="Rhea" id="RHEA:11412"/>
        <dbReference type="ChEBI" id="CHEBI:15378"/>
        <dbReference type="ChEBI" id="CHEBI:30616"/>
        <dbReference type="ChEBI" id="CHEBI:44841"/>
        <dbReference type="ChEBI" id="CHEBI:72950"/>
        <dbReference type="ChEBI" id="CHEBI:456215"/>
        <dbReference type="EC" id="2.7.6.3"/>
    </reaction>
</comment>
<evidence type="ECO:0000256" key="9">
    <source>
        <dbReference type="ARBA" id="ARBA00022741"/>
    </source>
</evidence>
<evidence type="ECO:0000256" key="6">
    <source>
        <dbReference type="ARBA" id="ARBA00009951"/>
    </source>
</evidence>
<reference evidence="17 18" key="1">
    <citation type="journal article" date="2023" name="IScience">
        <title>Expanded male sex-determining region conserved during the evolution of homothallism in the green alga Volvox.</title>
        <authorList>
            <person name="Yamamoto K."/>
            <person name="Matsuzaki R."/>
            <person name="Mahakham W."/>
            <person name="Heman W."/>
            <person name="Sekimoto H."/>
            <person name="Kawachi M."/>
            <person name="Minakuchi Y."/>
            <person name="Toyoda A."/>
            <person name="Nozaki H."/>
        </authorList>
    </citation>
    <scope>NUCLEOTIDE SEQUENCE [LARGE SCALE GENOMIC DNA]</scope>
    <source>
        <strain evidence="17 18">NIES-4468</strain>
    </source>
</reference>
<gene>
    <name evidence="17" type="ORF">VaNZ11_013253</name>
</gene>
<comment type="pathway">
    <text evidence="5">Cofactor biosynthesis; tetrahydrofolate biosynthesis; 2-amino-4-hydroxy-6-hydroxymethyl-7,8-dihydropteridine diphosphate from 7,8-dihydroneopterin triphosphate: step 4/4.</text>
</comment>
<feature type="compositionally biased region" description="Low complexity" evidence="15">
    <location>
        <begin position="194"/>
        <end position="208"/>
    </location>
</feature>
<dbReference type="PANTHER" id="PTHR20941">
    <property type="entry name" value="FOLATE SYNTHESIS PROTEINS"/>
    <property type="match status" value="1"/>
</dbReference>
<dbReference type="PANTHER" id="PTHR20941:SF1">
    <property type="entry name" value="FOLIC ACID SYNTHESIS PROTEIN FOL1"/>
    <property type="match status" value="1"/>
</dbReference>
<evidence type="ECO:0000256" key="5">
    <source>
        <dbReference type="ARBA" id="ARBA00005051"/>
    </source>
</evidence>
<keyword evidence="9" id="KW-0547">Nucleotide-binding</keyword>
<keyword evidence="14" id="KW-0511">Multifunctional enzyme</keyword>
<dbReference type="SUPFAM" id="SSF51717">
    <property type="entry name" value="Dihydropteroate synthetase-like"/>
    <property type="match status" value="1"/>
</dbReference>
<sequence length="626" mass="66064">IFVYIMNASKSLIDSGLMAKLAVIGSVSGRYYSTGTIHHGTDVVIALGTNMGNRGLNLHRGLRRLRELGVQVLRHSGLYETAAAYVTDQPSFLNAAVLARTNLAPGELLRALKQVEAEAGRDLSGKQRFGPRPLDLDIVFYGAGWYQDEKLEVPHPRWRERPFVQAPVSDLLYRRDTAASTTGSHVDRQAEVQGSNSGGSSNSNSRSRSWIDRGWASGDRDGASSSSTSDGVNRMHVVDGCIQPHPADDPRSVLNHLRAVRDVWWKSMLHCNSGGESVITGGGSAGGDVMRRVTPLVNIGFAASGDGGALLSWGRRTHLMGILNVTPDSFSDGGRHSGSVVAAVAAAEAMVSEGADIIDVGGQSTRPGATRLSPQEELGRVMPVLRALRESPLLRSVPVSVDTFYAQVAREAVREGGANVINDVSGGAADSAMRETVAELGVPYILMHMRGDPATMTRPEHISYGTNGVWRTVGTELQRSAEAAEAAGVPAWNIILDPGIGFSKAAEGNLELLRNLAALRREALDGPYAAGGPYDGDNKGSGSGGSGGGGGGGEGSFSSRFGGPMLVGPSRKRFLGTLTGRQQPEERDAATAAACVICVCGGADILRVHAVRQVRDAVRVADAVYR</sequence>
<evidence type="ECO:0000256" key="10">
    <source>
        <dbReference type="ARBA" id="ARBA00022777"/>
    </source>
</evidence>
<keyword evidence="7" id="KW-0808">Transferase</keyword>
<dbReference type="Pfam" id="PF01288">
    <property type="entry name" value="HPPK"/>
    <property type="match status" value="1"/>
</dbReference>
<dbReference type="InterPro" id="IPR035907">
    <property type="entry name" value="Hppk_sf"/>
</dbReference>
<dbReference type="Gene3D" id="3.20.20.20">
    <property type="entry name" value="Dihydropteroate synthase-like"/>
    <property type="match status" value="1"/>
</dbReference>
<dbReference type="Gene3D" id="3.30.70.560">
    <property type="entry name" value="7,8-Dihydro-6-hydroxymethylpterin-pyrophosphokinase HPPK"/>
    <property type="match status" value="1"/>
</dbReference>
<evidence type="ECO:0000313" key="18">
    <source>
        <dbReference type="Proteomes" id="UP001165090"/>
    </source>
</evidence>
<comment type="similarity">
    <text evidence="6">In the C-terminal section; belongs to the DHPS family.</text>
</comment>
<dbReference type="PROSITE" id="PS00794">
    <property type="entry name" value="HPPK"/>
    <property type="match status" value="1"/>
</dbReference>
<evidence type="ECO:0000313" key="17">
    <source>
        <dbReference type="EMBL" id="GLI68762.1"/>
    </source>
</evidence>
<feature type="compositionally biased region" description="Gly residues" evidence="15">
    <location>
        <begin position="539"/>
        <end position="555"/>
    </location>
</feature>
<comment type="pathway">
    <text evidence="4">Cofactor biosynthesis; tetrahydrofolate biosynthesis; 7,8-dihydrofolate from 2-amino-4-hydroxy-6-hydroxymethyl-7,8-dihydropteridine diphosphate and 4-aminobenzoate: step 1/2.</text>
</comment>
<keyword evidence="18" id="KW-1185">Reference proteome</keyword>
<name>A0ABQ5SFP2_9CHLO</name>
<dbReference type="NCBIfam" id="TIGR01498">
    <property type="entry name" value="folK"/>
    <property type="match status" value="1"/>
</dbReference>
<evidence type="ECO:0000256" key="12">
    <source>
        <dbReference type="ARBA" id="ARBA00022842"/>
    </source>
</evidence>
<protein>
    <recommendedName>
        <fullName evidence="16">Pterin-binding domain-containing protein</fullName>
    </recommendedName>
</protein>
<dbReference type="CDD" id="cd00739">
    <property type="entry name" value="DHPS"/>
    <property type="match status" value="1"/>
</dbReference>
<evidence type="ECO:0000256" key="15">
    <source>
        <dbReference type="SAM" id="MobiDB-lite"/>
    </source>
</evidence>
<dbReference type="NCBIfam" id="TIGR01496">
    <property type="entry name" value="DHPS"/>
    <property type="match status" value="1"/>
</dbReference>
<feature type="region of interest" description="Disordered" evidence="15">
    <location>
        <begin position="530"/>
        <end position="567"/>
    </location>
</feature>
<keyword evidence="13" id="KW-0289">Folate biosynthesis</keyword>
<evidence type="ECO:0000256" key="14">
    <source>
        <dbReference type="ARBA" id="ARBA00023268"/>
    </source>
</evidence>
<dbReference type="EMBL" id="BSDZ01000080">
    <property type="protein sequence ID" value="GLI68762.1"/>
    <property type="molecule type" value="Genomic_DNA"/>
</dbReference>
<feature type="non-terminal residue" evidence="17">
    <location>
        <position position="1"/>
    </location>
</feature>
<keyword evidence="10" id="KW-0418">Kinase</keyword>
<dbReference type="Pfam" id="PF00809">
    <property type="entry name" value="Pterin_bind"/>
    <property type="match status" value="2"/>
</dbReference>
<dbReference type="SUPFAM" id="SSF55083">
    <property type="entry name" value="6-hydroxymethyl-7,8-dihydropterin pyrophosphokinase, HPPK"/>
    <property type="match status" value="1"/>
</dbReference>
<comment type="caution">
    <text evidence="17">The sequence shown here is derived from an EMBL/GenBank/DDBJ whole genome shotgun (WGS) entry which is preliminary data.</text>
</comment>
<dbReference type="InterPro" id="IPR011005">
    <property type="entry name" value="Dihydropteroate_synth-like_sf"/>
</dbReference>
<evidence type="ECO:0000256" key="2">
    <source>
        <dbReference type="ARBA" id="ARBA00000198"/>
    </source>
</evidence>
<evidence type="ECO:0000256" key="7">
    <source>
        <dbReference type="ARBA" id="ARBA00022679"/>
    </source>
</evidence>
<dbReference type="PROSITE" id="PS00792">
    <property type="entry name" value="DHPS_1"/>
    <property type="match status" value="1"/>
</dbReference>
<proteinExistence type="inferred from homology"/>
<feature type="domain" description="Pterin-binding" evidence="16">
    <location>
        <begin position="317"/>
        <end position="619"/>
    </location>
</feature>
<evidence type="ECO:0000256" key="11">
    <source>
        <dbReference type="ARBA" id="ARBA00022840"/>
    </source>
</evidence>